<keyword evidence="3" id="KW-1185">Reference proteome</keyword>
<evidence type="ECO:0000256" key="1">
    <source>
        <dbReference type="SAM" id="SignalP"/>
    </source>
</evidence>
<name>N1V7U7_9MICC</name>
<protein>
    <recommendedName>
        <fullName evidence="4">Ribosomally synthesized peptide with SipW-like signal peptide</fullName>
    </recommendedName>
</protein>
<proteinExistence type="predicted"/>
<comment type="caution">
    <text evidence="2">The sequence shown here is derived from an EMBL/GenBank/DDBJ whole genome shotgun (WGS) entry which is preliminary data.</text>
</comment>
<reference evidence="2 3" key="1">
    <citation type="journal article" date="2013" name="Genome Announc.">
        <title>Draft Genome Sequence of Arthrobacter crystallopoietes Strain BAB-32, Revealing Genes for Bioremediation.</title>
        <authorList>
            <person name="Joshi M.N."/>
            <person name="Pandit A.S."/>
            <person name="Sharma A."/>
            <person name="Pandya R.V."/>
            <person name="Desai S.M."/>
            <person name="Saxena A.K."/>
            <person name="Bagatharia S.B."/>
        </authorList>
    </citation>
    <scope>NUCLEOTIDE SEQUENCE [LARGE SCALE GENOMIC DNA]</scope>
    <source>
        <strain evidence="2 3">BAB-32</strain>
    </source>
</reference>
<dbReference type="AlphaFoldDB" id="N1V7U7"/>
<dbReference type="Proteomes" id="UP000010729">
    <property type="component" value="Unassembled WGS sequence"/>
</dbReference>
<gene>
    <name evidence="2" type="ORF">D477_010336</name>
</gene>
<dbReference type="RefSeq" id="WP_005268904.1">
    <property type="nucleotide sequence ID" value="NZ_ANPE02000122.1"/>
</dbReference>
<evidence type="ECO:0000313" key="3">
    <source>
        <dbReference type="Proteomes" id="UP000010729"/>
    </source>
</evidence>
<feature type="chain" id="PRO_5039504896" description="Ribosomally synthesized peptide with SipW-like signal peptide" evidence="1">
    <location>
        <begin position="21"/>
        <end position="181"/>
    </location>
</feature>
<evidence type="ECO:0000313" key="2">
    <source>
        <dbReference type="EMBL" id="EMY34293.1"/>
    </source>
</evidence>
<dbReference type="OrthoDB" id="4955116at2"/>
<feature type="signal peptide" evidence="1">
    <location>
        <begin position="1"/>
        <end position="20"/>
    </location>
</feature>
<organism evidence="2 3">
    <name type="scientific">Arthrobacter crystallopoietes BAB-32</name>
    <dbReference type="NCBI Taxonomy" id="1246476"/>
    <lineage>
        <taxon>Bacteria</taxon>
        <taxon>Bacillati</taxon>
        <taxon>Actinomycetota</taxon>
        <taxon>Actinomycetes</taxon>
        <taxon>Micrococcales</taxon>
        <taxon>Micrococcaceae</taxon>
        <taxon>Crystallibacter</taxon>
    </lineage>
</organism>
<keyword evidence="1" id="KW-0732">Signal</keyword>
<accession>N1V7U7</accession>
<dbReference type="EMBL" id="ANPE02000122">
    <property type="protein sequence ID" value="EMY34293.1"/>
    <property type="molecule type" value="Genomic_DNA"/>
</dbReference>
<sequence>MRNRVWLALAGAPAAAAFLAAGGTGALWQEAAMVEAGHISSGKLELLVDGQQEAYVFDALSSAHLVPGATTRAPLTISNGGDADLAYSLTGAATAGTADADLALAAALQLDVTDGDCTGGIGTEPVLYSGPLAAAAFSGAALAPSETHTICISVTLAADAPAAAAGGTTSATFTFKAEQQP</sequence>
<evidence type="ECO:0008006" key="4">
    <source>
        <dbReference type="Google" id="ProtNLM"/>
    </source>
</evidence>